<gene>
    <name evidence="1" type="ORF">F480_02245</name>
</gene>
<dbReference type="SUPFAM" id="SSF160472">
    <property type="entry name" value="NMB0513-like"/>
    <property type="match status" value="1"/>
</dbReference>
<dbReference type="RefSeq" id="WP_064318076.1">
    <property type="nucleotide sequence ID" value="NZ_JACI01000001.1"/>
</dbReference>
<dbReference type="AlphaFoldDB" id="A0A179D1F1"/>
<protein>
    <recommendedName>
        <fullName evidence="3">DUF596 domain-containing protein</fullName>
    </recommendedName>
</protein>
<comment type="caution">
    <text evidence="1">The sequence shown here is derived from an EMBL/GenBank/DDBJ whole genome shotgun (WGS) entry which is preliminary data.</text>
</comment>
<evidence type="ECO:0000313" key="1">
    <source>
        <dbReference type="EMBL" id="OAQ15381.1"/>
    </source>
</evidence>
<dbReference type="EMBL" id="JACI01000001">
    <property type="protein sequence ID" value="OAQ15381.1"/>
    <property type="molecule type" value="Genomic_DNA"/>
</dbReference>
<organism evidence="1 2">
    <name type="scientific">Bibersteinia trehalosi Y31</name>
    <dbReference type="NCBI Taxonomy" id="1261658"/>
    <lineage>
        <taxon>Bacteria</taxon>
        <taxon>Pseudomonadati</taxon>
        <taxon>Pseudomonadota</taxon>
        <taxon>Gammaproteobacteria</taxon>
        <taxon>Pasteurellales</taxon>
        <taxon>Pasteurellaceae</taxon>
        <taxon>Bibersteinia</taxon>
    </lineage>
</organism>
<sequence length="116" mass="14009">MKVRDLKVLNDNFGVSLRTLFINYQWEYESIYERPEIKEMFLDFLLNAIKENYIKLISLGEILEGNPEEYIEQFRNLWPSEYNPEIPEKDIDDLWWWTVAPAGIIWVYPDGSLEWT</sequence>
<proteinExistence type="predicted"/>
<dbReference type="PATRIC" id="fig|1261658.3.peg.453"/>
<evidence type="ECO:0008006" key="3">
    <source>
        <dbReference type="Google" id="ProtNLM"/>
    </source>
</evidence>
<dbReference type="InterPro" id="IPR023138">
    <property type="entry name" value="NMB0513-like_sf"/>
</dbReference>
<accession>A0A179D1F1</accession>
<dbReference type="Proteomes" id="UP000078358">
    <property type="component" value="Unassembled WGS sequence"/>
</dbReference>
<dbReference type="InterPro" id="IPR007670">
    <property type="entry name" value="DUF596"/>
</dbReference>
<reference evidence="1 2" key="1">
    <citation type="submission" date="2014-01" db="EMBL/GenBank/DDBJ databases">
        <authorList>
            <person name="Zuccon D."/>
        </authorList>
    </citation>
    <scope>NUCLEOTIDE SEQUENCE [LARGE SCALE GENOMIC DNA]</scope>
    <source>
        <strain evidence="1 2">Y31</strain>
    </source>
</reference>
<name>A0A179D1F1_BIBTR</name>
<dbReference type="Gene3D" id="1.10.3510.10">
    <property type="entry name" value="NMB0513-like"/>
    <property type="match status" value="1"/>
</dbReference>
<evidence type="ECO:0000313" key="2">
    <source>
        <dbReference type="Proteomes" id="UP000078358"/>
    </source>
</evidence>
<dbReference type="Pfam" id="PF04591">
    <property type="entry name" value="DUF596"/>
    <property type="match status" value="1"/>
</dbReference>